<dbReference type="InterPro" id="IPR050639">
    <property type="entry name" value="SSR_resolvase"/>
</dbReference>
<feature type="region of interest" description="Disordered" evidence="2">
    <location>
        <begin position="479"/>
        <end position="513"/>
    </location>
</feature>
<feature type="domain" description="Recombinase" evidence="3">
    <location>
        <begin position="172"/>
        <end position="291"/>
    </location>
</feature>
<dbReference type="InterPro" id="IPR006119">
    <property type="entry name" value="Resolv_N"/>
</dbReference>
<organism evidence="4 5">
    <name type="scientific">Streptomyces cellulosae</name>
    <dbReference type="NCBI Taxonomy" id="1968"/>
    <lineage>
        <taxon>Bacteria</taxon>
        <taxon>Bacillati</taxon>
        <taxon>Actinomycetota</taxon>
        <taxon>Actinomycetes</taxon>
        <taxon>Kitasatosporales</taxon>
        <taxon>Streptomycetaceae</taxon>
        <taxon>Streptomyces</taxon>
    </lineage>
</organism>
<sequence>MWDARGLIAREYRRLSDRKGGRSVEDQGHDNRVAADEQEWLLGEPYIDDGRSASRYARRRRDDFDRLVADLQSGPTGRQSAFGADILMLWESSRGSRQVGEWVSFIELCEQKAVRIWVTTHERLYDPANGRDRKALIDDAVDSEYEAYKTHRRLVRTAPADAARGRPHGKAPWGLRPVYDPKNGKLVTWEADPTPAGTTSASRAQAVRELFEILAGGRTPADAQRAFAKRGYRNMLGRPFGREQLRAMALRHAYAGLRHYKGKVHQGMWDGIVPEPTFWAVHRMLTAADRSTSPGGELMHTVTAVLTCGRCHRLLAPRYEEGRPPAYRCSICGGSKIQMAGVDELLIGTPDAPGVLLAYLARPDVYEQLRAPDSDDAAVRQVQTELARARAERDELQGATGETLAEVRVLAASLAKKEQRILELEARERELLLPAAVLSLVQPGRDVWDSWNAAPVRARRMVAQLILGPGYLGRPYVIPSPRGGGRNQPPAADRIEWRHDVPPAPGGPDTPAA</sequence>
<dbReference type="InterPro" id="IPR011109">
    <property type="entry name" value="DNA_bind_recombinase_dom"/>
</dbReference>
<reference evidence="4 5" key="1">
    <citation type="submission" date="2024-09" db="EMBL/GenBank/DDBJ databases">
        <title>The Natural Products Discovery Center: Release of the First 8490 Sequenced Strains for Exploring Actinobacteria Biosynthetic Diversity.</title>
        <authorList>
            <person name="Kalkreuter E."/>
            <person name="Kautsar S.A."/>
            <person name="Yang D."/>
            <person name="Bader C.D."/>
            <person name="Teijaro C.N."/>
            <person name="Fluegel L."/>
            <person name="Davis C.M."/>
            <person name="Simpson J.R."/>
            <person name="Lauterbach L."/>
            <person name="Steele A.D."/>
            <person name="Gui C."/>
            <person name="Meng S."/>
            <person name="Li G."/>
            <person name="Viehrig K."/>
            <person name="Ye F."/>
            <person name="Su P."/>
            <person name="Kiefer A.F."/>
            <person name="Nichols A."/>
            <person name="Cepeda A.J."/>
            <person name="Yan W."/>
            <person name="Fan B."/>
            <person name="Jiang Y."/>
            <person name="Adhikari A."/>
            <person name="Zheng C.-J."/>
            <person name="Schuster L."/>
            <person name="Cowan T.M."/>
            <person name="Smanski M.J."/>
            <person name="Chevrette M.G."/>
            <person name="De Carvalho L.P.S."/>
            <person name="Shen B."/>
        </authorList>
    </citation>
    <scope>NUCLEOTIDE SEQUENCE [LARGE SCALE GENOMIC DNA]</scope>
    <source>
        <strain evidence="4 5">NPDC057399</strain>
    </source>
</reference>
<accession>A0ABW6JRN0</accession>
<dbReference type="PANTHER" id="PTHR30461">
    <property type="entry name" value="DNA-INVERTASE FROM LAMBDOID PROPHAGE"/>
    <property type="match status" value="1"/>
</dbReference>
<evidence type="ECO:0000259" key="3">
    <source>
        <dbReference type="PROSITE" id="PS51737"/>
    </source>
</evidence>
<feature type="compositionally biased region" description="Pro residues" evidence="2">
    <location>
        <begin position="502"/>
        <end position="513"/>
    </location>
</feature>
<dbReference type="SMART" id="SM00857">
    <property type="entry name" value="Resolvase"/>
    <property type="match status" value="1"/>
</dbReference>
<keyword evidence="5" id="KW-1185">Reference proteome</keyword>
<name>A0ABW6JRN0_STRCE</name>
<dbReference type="Pfam" id="PF00239">
    <property type="entry name" value="Resolvase"/>
    <property type="match status" value="1"/>
</dbReference>
<dbReference type="Pfam" id="PF07508">
    <property type="entry name" value="Recombinase"/>
    <property type="match status" value="1"/>
</dbReference>
<dbReference type="InterPro" id="IPR038109">
    <property type="entry name" value="DNA_bind_recomb_sf"/>
</dbReference>
<evidence type="ECO:0000256" key="1">
    <source>
        <dbReference type="SAM" id="Coils"/>
    </source>
</evidence>
<dbReference type="RefSeq" id="WP_381728267.1">
    <property type="nucleotide sequence ID" value="NZ_JBHVBU010000116.1"/>
</dbReference>
<dbReference type="InterPro" id="IPR036162">
    <property type="entry name" value="Resolvase-like_N_sf"/>
</dbReference>
<dbReference type="PANTHER" id="PTHR30461:SF23">
    <property type="entry name" value="DNA RECOMBINASE-RELATED"/>
    <property type="match status" value="1"/>
</dbReference>
<comment type="caution">
    <text evidence="4">The sequence shown here is derived from an EMBL/GenBank/DDBJ whole genome shotgun (WGS) entry which is preliminary data.</text>
</comment>
<evidence type="ECO:0000313" key="4">
    <source>
        <dbReference type="EMBL" id="MFE7966935.1"/>
    </source>
</evidence>
<keyword evidence="1" id="KW-0175">Coiled coil</keyword>
<dbReference type="Gene3D" id="3.90.1750.20">
    <property type="entry name" value="Putative Large Serine Recombinase, Chain B, Domain 2"/>
    <property type="match status" value="1"/>
</dbReference>
<dbReference type="SUPFAM" id="SSF53041">
    <property type="entry name" value="Resolvase-like"/>
    <property type="match status" value="1"/>
</dbReference>
<protein>
    <submittedName>
        <fullName evidence="4">Recombinase family protein</fullName>
    </submittedName>
</protein>
<evidence type="ECO:0000256" key="2">
    <source>
        <dbReference type="SAM" id="MobiDB-lite"/>
    </source>
</evidence>
<dbReference type="Gene3D" id="3.40.50.1390">
    <property type="entry name" value="Resolvase, N-terminal catalytic domain"/>
    <property type="match status" value="1"/>
</dbReference>
<gene>
    <name evidence="4" type="ORF">ACFU0X_28475</name>
</gene>
<dbReference type="Proteomes" id="UP001600650">
    <property type="component" value="Unassembled WGS sequence"/>
</dbReference>
<proteinExistence type="predicted"/>
<dbReference type="PROSITE" id="PS51737">
    <property type="entry name" value="RECOMBINASE_DNA_BIND"/>
    <property type="match status" value="1"/>
</dbReference>
<feature type="coiled-coil region" evidence="1">
    <location>
        <begin position="379"/>
        <end position="427"/>
    </location>
</feature>
<evidence type="ECO:0000313" key="5">
    <source>
        <dbReference type="Proteomes" id="UP001600650"/>
    </source>
</evidence>
<dbReference type="EMBL" id="JBHVBU010000116">
    <property type="protein sequence ID" value="MFE7966935.1"/>
    <property type="molecule type" value="Genomic_DNA"/>
</dbReference>